<dbReference type="SMART" id="SM00554">
    <property type="entry name" value="FAS1"/>
    <property type="match status" value="1"/>
</dbReference>
<reference evidence="4 5" key="1">
    <citation type="submission" date="2016-10" db="EMBL/GenBank/DDBJ databases">
        <authorList>
            <person name="Cai Z."/>
        </authorList>
    </citation>
    <scope>NUCLEOTIDE SEQUENCE [LARGE SCALE GENOMIC DNA]</scope>
</reference>
<feature type="compositionally biased region" description="Pro residues" evidence="1">
    <location>
        <begin position="142"/>
        <end position="154"/>
    </location>
</feature>
<keyword evidence="5" id="KW-1185">Reference proteome</keyword>
<evidence type="ECO:0000313" key="5">
    <source>
        <dbReference type="Proteomes" id="UP000256970"/>
    </source>
</evidence>
<feature type="chain" id="PRO_5016904447" description="FAS1 domain-containing protein" evidence="2">
    <location>
        <begin position="19"/>
        <end position="476"/>
    </location>
</feature>
<evidence type="ECO:0000313" key="4">
    <source>
        <dbReference type="EMBL" id="SZX73746.1"/>
    </source>
</evidence>
<feature type="region of interest" description="Disordered" evidence="1">
    <location>
        <begin position="126"/>
        <end position="160"/>
    </location>
</feature>
<dbReference type="Gene3D" id="2.30.180.10">
    <property type="entry name" value="FAS1 domain"/>
    <property type="match status" value="1"/>
</dbReference>
<evidence type="ECO:0000256" key="2">
    <source>
        <dbReference type="SAM" id="SignalP"/>
    </source>
</evidence>
<dbReference type="Pfam" id="PF02469">
    <property type="entry name" value="Fasciclin"/>
    <property type="match status" value="1"/>
</dbReference>
<name>A0A383WAN3_TETOB</name>
<feature type="domain" description="FAS1" evidence="3">
    <location>
        <begin position="256"/>
        <end position="411"/>
    </location>
</feature>
<dbReference type="PROSITE" id="PS51257">
    <property type="entry name" value="PROKAR_LIPOPROTEIN"/>
    <property type="match status" value="1"/>
</dbReference>
<dbReference type="SUPFAM" id="SSF82153">
    <property type="entry name" value="FAS1 domain"/>
    <property type="match status" value="1"/>
</dbReference>
<evidence type="ECO:0000256" key="1">
    <source>
        <dbReference type="SAM" id="MobiDB-lite"/>
    </source>
</evidence>
<dbReference type="AlphaFoldDB" id="A0A383WAN3"/>
<evidence type="ECO:0000259" key="3">
    <source>
        <dbReference type="PROSITE" id="PS50213"/>
    </source>
</evidence>
<proteinExistence type="predicted"/>
<dbReference type="Proteomes" id="UP000256970">
    <property type="component" value="Unassembled WGS sequence"/>
</dbReference>
<dbReference type="InterPro" id="IPR036378">
    <property type="entry name" value="FAS1_dom_sf"/>
</dbReference>
<dbReference type="EMBL" id="FNXT01001197">
    <property type="protein sequence ID" value="SZX73746.1"/>
    <property type="molecule type" value="Genomic_DNA"/>
</dbReference>
<dbReference type="PROSITE" id="PS50213">
    <property type="entry name" value="FAS1"/>
    <property type="match status" value="1"/>
</dbReference>
<dbReference type="InterPro" id="IPR000782">
    <property type="entry name" value="FAS1_domain"/>
</dbReference>
<organism evidence="4 5">
    <name type="scientific">Tetradesmus obliquus</name>
    <name type="common">Green alga</name>
    <name type="synonym">Acutodesmus obliquus</name>
    <dbReference type="NCBI Taxonomy" id="3088"/>
    <lineage>
        <taxon>Eukaryota</taxon>
        <taxon>Viridiplantae</taxon>
        <taxon>Chlorophyta</taxon>
        <taxon>core chlorophytes</taxon>
        <taxon>Chlorophyceae</taxon>
        <taxon>CS clade</taxon>
        <taxon>Sphaeropleales</taxon>
        <taxon>Scenedesmaceae</taxon>
        <taxon>Tetradesmus</taxon>
    </lineage>
</organism>
<sequence>MRLLLLVVLASTAGCAIAQVAPPALPLALASPSSPLALPLRAPASPSLPAALPSPAPALPALPAPSPSAVVVAPPLESPPLPPVLLPNNTAPAAPALDVNPAAAAAAAAAAATAAAAADLAAAATAPPTSPSLAPLTAALPSPSPSPARLPSPVLPLASPVPEQVEPAPLPAATNATAAPIPVQVEPAPLPAAAATNATAAPIPEQVEPAPLPAAAATNATAAPGATDLPASLPVTAPAATSKAAATGASAELPRDVSPLSALQFTPELAALAELGAGTSFDTALADKQLLATIFAPNNAAVEAAVAYLEAASNMTAAELKEQGVVEQLLAYHVAEGAALPSSGLEANQVLTMLDGNKTKITVEGVGARRLLAAANNRTVYINSDSQQQAQLVGKSIQAGRSIIHTIDAVLIPQALIDDYKLSTKGMPGFVPGEVGMAPSSAPTKPSVVVPTPRSGAPSAAAAGLMMALPMLVAML</sequence>
<protein>
    <recommendedName>
        <fullName evidence="3">FAS1 domain-containing protein</fullName>
    </recommendedName>
</protein>
<keyword evidence="2" id="KW-0732">Signal</keyword>
<accession>A0A383WAN3</accession>
<feature type="signal peptide" evidence="2">
    <location>
        <begin position="1"/>
        <end position="18"/>
    </location>
</feature>
<dbReference type="STRING" id="3088.A0A383WAN3"/>
<gene>
    <name evidence="4" type="ORF">BQ4739_LOCUS13999</name>
</gene>
<feature type="compositionally biased region" description="Low complexity" evidence="1">
    <location>
        <begin position="126"/>
        <end position="141"/>
    </location>
</feature>